<dbReference type="OrthoDB" id="323290at2"/>
<dbReference type="Pfam" id="PF12833">
    <property type="entry name" value="HTH_18"/>
    <property type="match status" value="1"/>
</dbReference>
<feature type="domain" description="HTH araC/xylS-type" evidence="1">
    <location>
        <begin position="164"/>
        <end position="265"/>
    </location>
</feature>
<evidence type="ECO:0000313" key="3">
    <source>
        <dbReference type="Proteomes" id="UP000468943"/>
    </source>
</evidence>
<gene>
    <name evidence="2" type="ORF">GRI36_02510</name>
</gene>
<evidence type="ECO:0000313" key="2">
    <source>
        <dbReference type="EMBL" id="MXO55747.1"/>
    </source>
</evidence>
<dbReference type="AlphaFoldDB" id="A0A6I4SLQ4"/>
<dbReference type="EMBL" id="WTYS01000001">
    <property type="protein sequence ID" value="MXO55747.1"/>
    <property type="molecule type" value="Genomic_DNA"/>
</dbReference>
<protein>
    <submittedName>
        <fullName evidence="2">Helix-turn-helix domain-containing protein</fullName>
    </submittedName>
</protein>
<proteinExistence type="predicted"/>
<accession>A0A6I4SLQ4</accession>
<organism evidence="2 3">
    <name type="scientific">Pontixanthobacter gangjinensis</name>
    <dbReference type="NCBI Taxonomy" id="1028742"/>
    <lineage>
        <taxon>Bacteria</taxon>
        <taxon>Pseudomonadati</taxon>
        <taxon>Pseudomonadota</taxon>
        <taxon>Alphaproteobacteria</taxon>
        <taxon>Sphingomonadales</taxon>
        <taxon>Erythrobacteraceae</taxon>
        <taxon>Pontixanthobacter</taxon>
    </lineage>
</organism>
<name>A0A6I4SLQ4_9SPHN</name>
<dbReference type="GO" id="GO:0003700">
    <property type="term" value="F:DNA-binding transcription factor activity"/>
    <property type="evidence" value="ECO:0007669"/>
    <property type="project" value="InterPro"/>
</dbReference>
<dbReference type="GO" id="GO:0043565">
    <property type="term" value="F:sequence-specific DNA binding"/>
    <property type="evidence" value="ECO:0007669"/>
    <property type="project" value="InterPro"/>
</dbReference>
<sequence length="283" mass="31871">MPPRFHLEYFDPPAALQRYVLTLFSFVWDEPVISDRHPGALAQFSLFPYGSGWVEFAGKRDSLTGEAHMLAGFSSAAPFAMKGPWHAIGASLSSLGWAALTQKPANRFVDRFIPPQELIGGEVLSFAADTNEHYRSGKLSGKQAAFAVADWLAPRFGEVPELHERLIGQVTDWLGGSFNPDLEDLFSALPYSRRQAERLVERYFGFPPAALARKYRAIRAASLLAEHNLTSEEQARIEEAFYDQPHMIREIRRYCGYTPSRLGGDEEPLFQAMLRMKNFNRIG</sequence>
<dbReference type="Gene3D" id="1.10.10.60">
    <property type="entry name" value="Homeodomain-like"/>
    <property type="match status" value="1"/>
</dbReference>
<dbReference type="SMART" id="SM00342">
    <property type="entry name" value="HTH_ARAC"/>
    <property type="match status" value="1"/>
</dbReference>
<reference evidence="2 3" key="1">
    <citation type="submission" date="2019-12" db="EMBL/GenBank/DDBJ databases">
        <title>Genomic-based taxomic classification of the family Erythrobacteraceae.</title>
        <authorList>
            <person name="Xu L."/>
        </authorList>
    </citation>
    <scope>NUCLEOTIDE SEQUENCE [LARGE SCALE GENOMIC DNA]</scope>
    <source>
        <strain evidence="2 3">JCM 17802</strain>
    </source>
</reference>
<dbReference type="InterPro" id="IPR018060">
    <property type="entry name" value="HTH_AraC"/>
</dbReference>
<dbReference type="RefSeq" id="WP_160597033.1">
    <property type="nucleotide sequence ID" value="NZ_WTYS01000001.1"/>
</dbReference>
<dbReference type="Proteomes" id="UP000468943">
    <property type="component" value="Unassembled WGS sequence"/>
</dbReference>
<evidence type="ECO:0000259" key="1">
    <source>
        <dbReference type="PROSITE" id="PS01124"/>
    </source>
</evidence>
<dbReference type="PROSITE" id="PS01124">
    <property type="entry name" value="HTH_ARAC_FAMILY_2"/>
    <property type="match status" value="1"/>
</dbReference>
<keyword evidence="3" id="KW-1185">Reference proteome</keyword>
<comment type="caution">
    <text evidence="2">The sequence shown here is derived from an EMBL/GenBank/DDBJ whole genome shotgun (WGS) entry which is preliminary data.</text>
</comment>